<evidence type="ECO:0000256" key="1">
    <source>
        <dbReference type="SAM" id="Phobius"/>
    </source>
</evidence>
<protein>
    <submittedName>
        <fullName evidence="2">Uncharacterized protein</fullName>
    </submittedName>
</protein>
<gene>
    <name evidence="2" type="ORF">RGB73_03385</name>
</gene>
<dbReference type="RefSeq" id="WP_310769175.1">
    <property type="nucleotide sequence ID" value="NZ_CP134050.1"/>
</dbReference>
<keyword evidence="3" id="KW-1185">Reference proteome</keyword>
<reference evidence="2 3" key="1">
    <citation type="submission" date="2023-09" db="EMBL/GenBank/DDBJ databases">
        <title>Complete Genome and Methylome dissection of Bacillus brevis NEB573 original source of BbsI restriction endonuclease.</title>
        <authorList>
            <person name="Fomenkov A."/>
            <person name="Roberts R.D."/>
        </authorList>
    </citation>
    <scope>NUCLEOTIDE SEQUENCE [LARGE SCALE GENOMIC DNA]</scope>
    <source>
        <strain evidence="2 3">NEB573</strain>
    </source>
</reference>
<keyword evidence="1" id="KW-0472">Membrane</keyword>
<dbReference type="EMBL" id="CP134050">
    <property type="protein sequence ID" value="WNC15410.1"/>
    <property type="molecule type" value="Genomic_DNA"/>
</dbReference>
<name>A0ABY9T5N9_BREBE</name>
<organism evidence="2 3">
    <name type="scientific">Brevibacillus brevis</name>
    <name type="common">Bacillus brevis</name>
    <dbReference type="NCBI Taxonomy" id="1393"/>
    <lineage>
        <taxon>Bacteria</taxon>
        <taxon>Bacillati</taxon>
        <taxon>Bacillota</taxon>
        <taxon>Bacilli</taxon>
        <taxon>Bacillales</taxon>
        <taxon>Paenibacillaceae</taxon>
        <taxon>Brevibacillus</taxon>
    </lineage>
</organism>
<feature type="transmembrane region" description="Helical" evidence="1">
    <location>
        <begin position="12"/>
        <end position="32"/>
    </location>
</feature>
<evidence type="ECO:0000313" key="3">
    <source>
        <dbReference type="Proteomes" id="UP001256827"/>
    </source>
</evidence>
<accession>A0ABY9T5N9</accession>
<evidence type="ECO:0000313" key="2">
    <source>
        <dbReference type="EMBL" id="WNC15410.1"/>
    </source>
</evidence>
<keyword evidence="1" id="KW-0812">Transmembrane</keyword>
<sequence>MITLTGIPKMVAFFICLAFVIAYFQDVTIVVFGKEDFRSAAIAAARQAIIKHQDWAALRVGDPPYLMKEGLEDTISRVLQNNLNVGTKELHVRMSTQTSPALLSLAIDADYSSSLLKLLKENNILVNVPVQTTESIESKYDMKNYE</sequence>
<dbReference type="Proteomes" id="UP001256827">
    <property type="component" value="Chromosome"/>
</dbReference>
<proteinExistence type="predicted"/>
<keyword evidence="1" id="KW-1133">Transmembrane helix</keyword>